<dbReference type="GO" id="GO:0004557">
    <property type="term" value="F:alpha-galactosidase activity"/>
    <property type="evidence" value="ECO:0007669"/>
    <property type="project" value="UniProtKB-EC"/>
</dbReference>
<evidence type="ECO:0000256" key="2">
    <source>
        <dbReference type="ARBA" id="ARBA00012755"/>
    </source>
</evidence>
<dbReference type="Gene3D" id="3.20.20.70">
    <property type="entry name" value="Aldolase class I"/>
    <property type="match status" value="1"/>
</dbReference>
<dbReference type="STRING" id="671987.R0KR82"/>
<keyword evidence="6" id="KW-1185">Reference proteome</keyword>
<dbReference type="Pfam" id="PF03537">
    <property type="entry name" value="Glyco_hydro_114"/>
    <property type="match status" value="1"/>
</dbReference>
<gene>
    <name evidence="5" type="ORF">SETTUDRAFT_162220</name>
</gene>
<keyword evidence="3" id="KW-0812">Transmembrane</keyword>
<keyword evidence="3" id="KW-0472">Membrane</keyword>
<comment type="catalytic activity">
    <reaction evidence="1">
        <text>Hydrolysis of terminal, non-reducing alpha-D-galactose residues in alpha-D-galactosides, including galactose oligosaccharides, galactomannans and galactolipids.</text>
        <dbReference type="EC" id="3.2.1.22"/>
    </reaction>
</comment>
<proteinExistence type="predicted"/>
<evidence type="ECO:0000259" key="4">
    <source>
        <dbReference type="Pfam" id="PF03537"/>
    </source>
</evidence>
<dbReference type="Proteomes" id="UP000016935">
    <property type="component" value="Unassembled WGS sequence"/>
</dbReference>
<dbReference type="eggNOG" id="ENOG502RCTR">
    <property type="taxonomic scope" value="Eukaryota"/>
</dbReference>
<keyword evidence="5" id="KW-0378">Hydrolase</keyword>
<reference evidence="5 6" key="1">
    <citation type="journal article" date="2012" name="PLoS Pathog.">
        <title>Diverse lifestyles and strategies of plant pathogenesis encoded in the genomes of eighteen Dothideomycetes fungi.</title>
        <authorList>
            <person name="Ohm R.A."/>
            <person name="Feau N."/>
            <person name="Henrissat B."/>
            <person name="Schoch C.L."/>
            <person name="Horwitz B.A."/>
            <person name="Barry K.W."/>
            <person name="Condon B.J."/>
            <person name="Copeland A.C."/>
            <person name="Dhillon B."/>
            <person name="Glaser F."/>
            <person name="Hesse C.N."/>
            <person name="Kosti I."/>
            <person name="LaButti K."/>
            <person name="Lindquist E.A."/>
            <person name="Lucas S."/>
            <person name="Salamov A.A."/>
            <person name="Bradshaw R.E."/>
            <person name="Ciuffetti L."/>
            <person name="Hamelin R.C."/>
            <person name="Kema G.H.J."/>
            <person name="Lawrence C."/>
            <person name="Scott J.A."/>
            <person name="Spatafora J.W."/>
            <person name="Turgeon B.G."/>
            <person name="de Wit P.J.G.M."/>
            <person name="Zhong S."/>
            <person name="Goodwin S.B."/>
            <person name="Grigoriev I.V."/>
        </authorList>
    </citation>
    <scope>NUCLEOTIDE SEQUENCE [LARGE SCALE GENOMIC DNA]</scope>
    <source>
        <strain evidence="6">28A</strain>
    </source>
</reference>
<protein>
    <recommendedName>
        <fullName evidence="2">alpha-galactosidase</fullName>
        <ecNumber evidence="2">3.2.1.22</ecNumber>
    </recommendedName>
</protein>
<dbReference type="AlphaFoldDB" id="R0KR82"/>
<keyword evidence="3" id="KW-1133">Transmembrane helix</keyword>
<organism evidence="5 6">
    <name type="scientific">Exserohilum turcicum (strain 28A)</name>
    <name type="common">Northern leaf blight fungus</name>
    <name type="synonym">Setosphaeria turcica</name>
    <dbReference type="NCBI Taxonomy" id="671987"/>
    <lineage>
        <taxon>Eukaryota</taxon>
        <taxon>Fungi</taxon>
        <taxon>Dikarya</taxon>
        <taxon>Ascomycota</taxon>
        <taxon>Pezizomycotina</taxon>
        <taxon>Dothideomycetes</taxon>
        <taxon>Pleosporomycetidae</taxon>
        <taxon>Pleosporales</taxon>
        <taxon>Pleosporineae</taxon>
        <taxon>Pleosporaceae</taxon>
        <taxon>Exserohilum</taxon>
    </lineage>
</organism>
<dbReference type="PANTHER" id="PTHR35273">
    <property type="entry name" value="ALPHA-1,4 POLYGALACTOSAMINIDASE, PUTATIVE (AFU_ORTHOLOGUE AFUA_3G07890)-RELATED"/>
    <property type="match status" value="1"/>
</dbReference>
<dbReference type="OrthoDB" id="2108802at2759"/>
<reference evidence="5 6" key="2">
    <citation type="journal article" date="2013" name="PLoS Genet.">
        <title>Comparative genome structure, secondary metabolite, and effector coding capacity across Cochliobolus pathogens.</title>
        <authorList>
            <person name="Condon B.J."/>
            <person name="Leng Y."/>
            <person name="Wu D."/>
            <person name="Bushley K.E."/>
            <person name="Ohm R.A."/>
            <person name="Otillar R."/>
            <person name="Martin J."/>
            <person name="Schackwitz W."/>
            <person name="Grimwood J."/>
            <person name="MohdZainudin N."/>
            <person name="Xue C."/>
            <person name="Wang R."/>
            <person name="Manning V.A."/>
            <person name="Dhillon B."/>
            <person name="Tu Z.J."/>
            <person name="Steffenson B.J."/>
            <person name="Salamov A."/>
            <person name="Sun H."/>
            <person name="Lowry S."/>
            <person name="LaButti K."/>
            <person name="Han J."/>
            <person name="Copeland A."/>
            <person name="Lindquist E."/>
            <person name="Barry K."/>
            <person name="Schmutz J."/>
            <person name="Baker S.E."/>
            <person name="Ciuffetti L.M."/>
            <person name="Grigoriev I.V."/>
            <person name="Zhong S."/>
            <person name="Turgeon B.G."/>
        </authorList>
    </citation>
    <scope>NUCLEOTIDE SEQUENCE [LARGE SCALE GENOMIC DNA]</scope>
    <source>
        <strain evidence="6">28A</strain>
    </source>
</reference>
<accession>R0KR82</accession>
<evidence type="ECO:0000313" key="5">
    <source>
        <dbReference type="EMBL" id="EOA91514.1"/>
    </source>
</evidence>
<dbReference type="PANTHER" id="PTHR35273:SF2">
    <property type="entry name" value="ALPHA-GALACTOSIDASE"/>
    <property type="match status" value="1"/>
</dbReference>
<evidence type="ECO:0000313" key="6">
    <source>
        <dbReference type="Proteomes" id="UP000016935"/>
    </source>
</evidence>
<sequence>MDAKSAVPNPHTRSRRRKLLCIVLPIVAVCILALALGLGLGLGLGGGSDDNNGSGGNGSSTPLPSPNSTLPWVPAVAATWQIILSHPPDLSSALTPNVSVYDIDLFDTPADTIKQLHSLGIKVLCYFSAGSYENWRSDAKDFKDADLGKPLDGWPGEKWLNLNSENVRNIMKKRIDLAAQKGCDGVDPDNVDGYQNDNGLGLTSQDSISYMKFLSNITAPLNLALGLKNAGDIIPAVLPVVHFSVNEQCVQYGECDTFAPFIAAGKPVFHIEYPSGAGAQQGLKEDVLGGSCKRDGKGQGSQNFSTVLKRMELDGWVEYCDGKVEVTNIDQATGGGRGSASSS</sequence>
<dbReference type="InterPro" id="IPR017853">
    <property type="entry name" value="GH"/>
</dbReference>
<evidence type="ECO:0000256" key="1">
    <source>
        <dbReference type="ARBA" id="ARBA00001255"/>
    </source>
</evidence>
<name>R0KR82_EXST2</name>
<dbReference type="SUPFAM" id="SSF51445">
    <property type="entry name" value="(Trans)glycosidases"/>
    <property type="match status" value="1"/>
</dbReference>
<dbReference type="EC" id="3.2.1.22" evidence="2"/>
<evidence type="ECO:0000256" key="3">
    <source>
        <dbReference type="SAM" id="Phobius"/>
    </source>
</evidence>
<dbReference type="InterPro" id="IPR004352">
    <property type="entry name" value="GH114_TIM-barrel"/>
</dbReference>
<feature type="domain" description="Glycoside-hydrolase family GH114 TIM-barrel" evidence="4">
    <location>
        <begin position="79"/>
        <end position="316"/>
    </location>
</feature>
<feature type="transmembrane region" description="Helical" evidence="3">
    <location>
        <begin position="20"/>
        <end position="44"/>
    </location>
</feature>
<dbReference type="GeneID" id="19398307"/>
<dbReference type="InterPro" id="IPR013785">
    <property type="entry name" value="Aldolase_TIM"/>
</dbReference>
<dbReference type="EMBL" id="KB908481">
    <property type="protein sequence ID" value="EOA91514.1"/>
    <property type="molecule type" value="Genomic_DNA"/>
</dbReference>
<dbReference type="HOGENOM" id="CLU_051214_1_1_1"/>
<dbReference type="RefSeq" id="XP_008020696.1">
    <property type="nucleotide sequence ID" value="XM_008022505.1"/>
</dbReference>